<dbReference type="SUPFAM" id="SSF52540">
    <property type="entry name" value="P-loop containing nucleoside triphosphate hydrolases"/>
    <property type="match status" value="2"/>
</dbReference>
<evidence type="ECO:0000256" key="6">
    <source>
        <dbReference type="SAM" id="MobiDB-lite"/>
    </source>
</evidence>
<evidence type="ECO:0000256" key="3">
    <source>
        <dbReference type="ARBA" id="ARBA00023134"/>
    </source>
</evidence>
<evidence type="ECO:0000313" key="8">
    <source>
        <dbReference type="EMBL" id="PNW72242.1"/>
    </source>
</evidence>
<dbReference type="PROSITE" id="PS51715">
    <property type="entry name" value="G_GB1_RHD3"/>
    <property type="match status" value="1"/>
</dbReference>
<dbReference type="Gene3D" id="3.40.50.300">
    <property type="entry name" value="P-loop containing nucleotide triphosphate hydrolases"/>
    <property type="match status" value="1"/>
</dbReference>
<dbReference type="GO" id="GO:0005525">
    <property type="term" value="F:GTP binding"/>
    <property type="evidence" value="ECO:0000318"/>
    <property type="project" value="GO_Central"/>
</dbReference>
<evidence type="ECO:0000313" key="9">
    <source>
        <dbReference type="Proteomes" id="UP000006906"/>
    </source>
</evidence>
<dbReference type="Pfam" id="PF02841">
    <property type="entry name" value="GBP_C"/>
    <property type="match status" value="1"/>
</dbReference>
<organism evidence="8 9">
    <name type="scientific">Chlamydomonas reinhardtii</name>
    <name type="common">Chlamydomonas smithii</name>
    <dbReference type="NCBI Taxonomy" id="3055"/>
    <lineage>
        <taxon>Eukaryota</taxon>
        <taxon>Viridiplantae</taxon>
        <taxon>Chlorophyta</taxon>
        <taxon>core chlorophytes</taxon>
        <taxon>Chlorophyceae</taxon>
        <taxon>CS clade</taxon>
        <taxon>Chlamydomonadales</taxon>
        <taxon>Chlamydomonadaceae</taxon>
        <taxon>Chlamydomonas</taxon>
    </lineage>
</organism>
<dbReference type="KEGG" id="cre:CHLRE_16g676200v5"/>
<dbReference type="EMBL" id="CM008977">
    <property type="protein sequence ID" value="PNW72242.1"/>
    <property type="molecule type" value="Genomic_DNA"/>
</dbReference>
<dbReference type="InterPro" id="IPR015894">
    <property type="entry name" value="Guanylate-bd_N"/>
</dbReference>
<reference evidence="8 9" key="1">
    <citation type="journal article" date="2007" name="Science">
        <title>The Chlamydomonas genome reveals the evolution of key animal and plant functions.</title>
        <authorList>
            <person name="Merchant S.S."/>
            <person name="Prochnik S.E."/>
            <person name="Vallon O."/>
            <person name="Harris E.H."/>
            <person name="Karpowicz S.J."/>
            <person name="Witman G.B."/>
            <person name="Terry A."/>
            <person name="Salamov A."/>
            <person name="Fritz-Laylin L.K."/>
            <person name="Marechal-Drouard L."/>
            <person name="Marshall W.F."/>
            <person name="Qu L.H."/>
            <person name="Nelson D.R."/>
            <person name="Sanderfoot A.A."/>
            <person name="Spalding M.H."/>
            <person name="Kapitonov V.V."/>
            <person name="Ren Q."/>
            <person name="Ferris P."/>
            <person name="Lindquist E."/>
            <person name="Shapiro H."/>
            <person name="Lucas S.M."/>
            <person name="Grimwood J."/>
            <person name="Schmutz J."/>
            <person name="Cardol P."/>
            <person name="Cerutti H."/>
            <person name="Chanfreau G."/>
            <person name="Chen C.L."/>
            <person name="Cognat V."/>
            <person name="Croft M.T."/>
            <person name="Dent R."/>
            <person name="Dutcher S."/>
            <person name="Fernandez E."/>
            <person name="Fukuzawa H."/>
            <person name="Gonzalez-Ballester D."/>
            <person name="Gonzalez-Halphen D."/>
            <person name="Hallmann A."/>
            <person name="Hanikenne M."/>
            <person name="Hippler M."/>
            <person name="Inwood W."/>
            <person name="Jabbari K."/>
            <person name="Kalanon M."/>
            <person name="Kuras R."/>
            <person name="Lefebvre P.A."/>
            <person name="Lemaire S.D."/>
            <person name="Lobanov A.V."/>
            <person name="Lohr M."/>
            <person name="Manuell A."/>
            <person name="Meier I."/>
            <person name="Mets L."/>
            <person name="Mittag M."/>
            <person name="Mittelmeier T."/>
            <person name="Moroney J.V."/>
            <person name="Moseley J."/>
            <person name="Napoli C."/>
            <person name="Nedelcu A.M."/>
            <person name="Niyogi K."/>
            <person name="Novoselov S.V."/>
            <person name="Paulsen I.T."/>
            <person name="Pazour G."/>
            <person name="Purton S."/>
            <person name="Ral J.P."/>
            <person name="Riano-Pachon D.M."/>
            <person name="Riekhof W."/>
            <person name="Rymarquis L."/>
            <person name="Schroda M."/>
            <person name="Stern D."/>
            <person name="Umen J."/>
            <person name="Willows R."/>
            <person name="Wilson N."/>
            <person name="Zimmer S.L."/>
            <person name="Allmer J."/>
            <person name="Balk J."/>
            <person name="Bisova K."/>
            <person name="Chen C.J."/>
            <person name="Elias M."/>
            <person name="Gendler K."/>
            <person name="Hauser C."/>
            <person name="Lamb M.R."/>
            <person name="Ledford H."/>
            <person name="Long J.C."/>
            <person name="Minagawa J."/>
            <person name="Page M.D."/>
            <person name="Pan J."/>
            <person name="Pootakham W."/>
            <person name="Roje S."/>
            <person name="Rose A."/>
            <person name="Stahlberg E."/>
            <person name="Terauchi A.M."/>
            <person name="Yang P."/>
            <person name="Ball S."/>
            <person name="Bowler C."/>
            <person name="Dieckmann C.L."/>
            <person name="Gladyshev V.N."/>
            <person name="Green P."/>
            <person name="Jorgensen R."/>
            <person name="Mayfield S."/>
            <person name="Mueller-Roeber B."/>
            <person name="Rajamani S."/>
            <person name="Sayre R.T."/>
            <person name="Brokstein P."/>
            <person name="Dubchak I."/>
            <person name="Goodstein D."/>
            <person name="Hornick L."/>
            <person name="Huang Y.W."/>
            <person name="Jhaveri J."/>
            <person name="Luo Y."/>
            <person name="Martinez D."/>
            <person name="Ngau W.C."/>
            <person name="Otillar B."/>
            <person name="Poliakov A."/>
            <person name="Porter A."/>
            <person name="Szajkowski L."/>
            <person name="Werner G."/>
            <person name="Zhou K."/>
            <person name="Grigoriev I.V."/>
            <person name="Rokhsar D.S."/>
            <person name="Grossman A.R."/>
        </authorList>
    </citation>
    <scope>NUCLEOTIDE SEQUENCE [LARGE SCALE GENOMIC DNA]</scope>
    <source>
        <strain evidence="9">CC-503</strain>
    </source>
</reference>
<dbReference type="OrthoDB" id="2135133at2759"/>
<dbReference type="InParanoid" id="A0A2K3CVD6"/>
<sequence>MATRGDGEGGARSDVPTPAAGGEPLQLIAHNEGTWTIGEKALEVLKRIKAPIAVVAVCGRARTGKSYILNKLLGAAGAAGFEVASSYRPCTKGLWMWSQPLRRTALDGSNYYLVLLDTEGIDAYNQVVAGVRVRVGLRSLGPVHRTDQPRRILHTLSGSLPVRSLTLMQTTQDGVSLFSLAVLLSSLFVFNQMGGIDEAALDRLALVTELTRRIRVHGSPVAGSGGGAAEAPAAAEVEKTEKKKGKGKGSEASPNGGAGTGAGGSGGGAAGSALLEEVSALSEFTPSFMWLLRDFYYDLEGEHGVKQSPRDYLETALMPTAGSGPAVEAKNMIRESIKSLFKERECVTLVRPVSDEEALRNLDKLPEEELRPEFVEGVSKLTAAIFARAQPKRLGTQLLSGPLLAGLAQAYVKAINTGAVPTIHTAWHSVAEGECRAACYAAEDAYRAAFDPNTPADEQLLEKEHQRALAAATTAFQERAVGDPGLQRRWQQRFVAACSLAFEAVRERRLAVAAEALERQLGELAGQLHTEARLGGQDFSRLAASVEAGVAGVVAATVGAARWPRLLAFTHQQYGGLGAEMWERAAAKAEAERQRAALEARAQVAEAQRQVAMLQADLADAKRRADEATAAAAAATAAAAAAKANGSAVRTNGGGGGAGRRAAAYVDSDDEHDPKSRGCFGFGC</sequence>
<dbReference type="AlphaFoldDB" id="A0A2K3CVD6"/>
<dbReference type="InterPro" id="IPR036543">
    <property type="entry name" value="Guanylate-bd_C_sf"/>
</dbReference>
<dbReference type="GO" id="GO:0003924">
    <property type="term" value="F:GTPase activity"/>
    <property type="evidence" value="ECO:0000318"/>
    <property type="project" value="GO_Central"/>
</dbReference>
<dbReference type="Pfam" id="PF02263">
    <property type="entry name" value="GBP"/>
    <property type="match status" value="3"/>
</dbReference>
<keyword evidence="3" id="KW-0342">GTP-binding</keyword>
<feature type="region of interest" description="Disordered" evidence="6">
    <location>
        <begin position="218"/>
        <end position="268"/>
    </location>
</feature>
<protein>
    <recommendedName>
        <fullName evidence="7">GB1/RHD3-type G domain-containing protein</fullName>
    </recommendedName>
</protein>
<keyword evidence="2" id="KW-0378">Hydrolase</keyword>
<evidence type="ECO:0000256" key="2">
    <source>
        <dbReference type="ARBA" id="ARBA00022801"/>
    </source>
</evidence>
<proteinExistence type="inferred from homology"/>
<evidence type="ECO:0000256" key="4">
    <source>
        <dbReference type="PROSITE-ProRule" id="PRU01052"/>
    </source>
</evidence>
<feature type="domain" description="GB1/RHD3-type G" evidence="7">
    <location>
        <begin position="49"/>
        <end position="390"/>
    </location>
</feature>
<feature type="region of interest" description="Disordered" evidence="6">
    <location>
        <begin position="1"/>
        <end position="23"/>
    </location>
</feature>
<evidence type="ECO:0000259" key="7">
    <source>
        <dbReference type="PROSITE" id="PS51715"/>
    </source>
</evidence>
<dbReference type="InterPro" id="IPR027417">
    <property type="entry name" value="P-loop_NTPase"/>
</dbReference>
<evidence type="ECO:0000256" key="1">
    <source>
        <dbReference type="ARBA" id="ARBA00022741"/>
    </source>
</evidence>
<comment type="similarity">
    <text evidence="4">Belongs to the TRAFAC class dynamin-like GTPase superfamily. GB1/RHD3 GTPase family.</text>
</comment>
<keyword evidence="1" id="KW-0547">Nucleotide-binding</keyword>
<dbReference type="ExpressionAtlas" id="A0A2K3CVD6">
    <property type="expression patterns" value="differential"/>
</dbReference>
<dbReference type="InterPro" id="IPR030386">
    <property type="entry name" value="G_GB1_RHD3_dom"/>
</dbReference>
<dbReference type="RefSeq" id="XP_042916093.1">
    <property type="nucleotide sequence ID" value="XM_043071292.1"/>
</dbReference>
<keyword evidence="5" id="KW-0175">Coiled coil</keyword>
<dbReference type="Gene3D" id="1.20.1000.10">
    <property type="entry name" value="Guanylate-binding protein, C-terminal domain"/>
    <property type="match status" value="1"/>
</dbReference>
<feature type="compositionally biased region" description="Gly residues" evidence="6">
    <location>
        <begin position="256"/>
        <end position="268"/>
    </location>
</feature>
<dbReference type="Gramene" id="PNW72242">
    <property type="protein sequence ID" value="PNW72242"/>
    <property type="gene ID" value="CHLRE_16g676200v5"/>
</dbReference>
<feature type="coiled-coil region" evidence="5">
    <location>
        <begin position="579"/>
        <end position="638"/>
    </location>
</feature>
<gene>
    <name evidence="8" type="ORF">CHLRE_16g676200v5</name>
</gene>
<evidence type="ECO:0000256" key="5">
    <source>
        <dbReference type="SAM" id="Coils"/>
    </source>
</evidence>
<dbReference type="PANTHER" id="PTHR10751">
    <property type="entry name" value="GUANYLATE BINDING PROTEIN"/>
    <property type="match status" value="1"/>
</dbReference>
<keyword evidence="9" id="KW-1185">Reference proteome</keyword>
<name>A0A2K3CVD6_CHLRE</name>
<feature type="region of interest" description="Disordered" evidence="6">
    <location>
        <begin position="646"/>
        <end position="684"/>
    </location>
</feature>
<feature type="compositionally biased region" description="Basic and acidic residues" evidence="6">
    <location>
        <begin position="1"/>
        <end position="11"/>
    </location>
</feature>
<dbReference type="Proteomes" id="UP000006906">
    <property type="component" value="Chromosome 16"/>
</dbReference>
<dbReference type="SUPFAM" id="SSF48340">
    <property type="entry name" value="Interferon-induced guanylate-binding protein 1 (GBP1), C-terminal domain"/>
    <property type="match status" value="1"/>
</dbReference>
<accession>A0A2K3CVD6</accession>
<dbReference type="GeneID" id="5721477"/>
<dbReference type="InterPro" id="IPR003191">
    <property type="entry name" value="Guanylate-bd/ATL_C"/>
</dbReference>